<dbReference type="SMART" id="SM00645">
    <property type="entry name" value="Pept_C1"/>
    <property type="match status" value="1"/>
</dbReference>
<dbReference type="CDD" id="cd02619">
    <property type="entry name" value="Peptidase_C1"/>
    <property type="match status" value="1"/>
</dbReference>
<dbReference type="GO" id="GO:0008234">
    <property type="term" value="F:cysteine-type peptidase activity"/>
    <property type="evidence" value="ECO:0007669"/>
    <property type="project" value="InterPro"/>
</dbReference>
<reference evidence="3" key="1">
    <citation type="journal article" date="2020" name="Nature">
        <title>Giant virus diversity and host interactions through global metagenomics.</title>
        <authorList>
            <person name="Schulz F."/>
            <person name="Roux S."/>
            <person name="Paez-Espino D."/>
            <person name="Jungbluth S."/>
            <person name="Walsh D.A."/>
            <person name="Denef V.J."/>
            <person name="McMahon K.D."/>
            <person name="Konstantinidis K.T."/>
            <person name="Eloe-Fadrosh E.A."/>
            <person name="Kyrpides N.C."/>
            <person name="Woyke T."/>
        </authorList>
    </citation>
    <scope>NUCLEOTIDE SEQUENCE</scope>
    <source>
        <strain evidence="3">GVMAG-M-3300023179-2</strain>
    </source>
</reference>
<feature type="domain" description="Peptidase C1A papain C-terminal" evidence="2">
    <location>
        <begin position="30"/>
        <end position="238"/>
    </location>
</feature>
<dbReference type="SUPFAM" id="SSF54001">
    <property type="entry name" value="Cysteine proteinases"/>
    <property type="match status" value="1"/>
</dbReference>
<dbReference type="Pfam" id="PF00112">
    <property type="entry name" value="Peptidase_C1"/>
    <property type="match status" value="1"/>
</dbReference>
<dbReference type="InterPro" id="IPR000668">
    <property type="entry name" value="Peptidase_C1A_C"/>
</dbReference>
<accession>A0A6C0EDL1</accession>
<dbReference type="InterPro" id="IPR013128">
    <property type="entry name" value="Peptidase_C1A"/>
</dbReference>
<name>A0A6C0EDL1_9ZZZZ</name>
<evidence type="ECO:0000313" key="3">
    <source>
        <dbReference type="EMBL" id="QHT26721.1"/>
    </source>
</evidence>
<evidence type="ECO:0000259" key="2">
    <source>
        <dbReference type="SMART" id="SM00645"/>
    </source>
</evidence>
<proteinExistence type="inferred from homology"/>
<dbReference type="GO" id="GO:0006508">
    <property type="term" value="P:proteolysis"/>
    <property type="evidence" value="ECO:0007669"/>
    <property type="project" value="InterPro"/>
</dbReference>
<dbReference type="PANTHER" id="PTHR12411">
    <property type="entry name" value="CYSTEINE PROTEASE FAMILY C1-RELATED"/>
    <property type="match status" value="1"/>
</dbReference>
<comment type="similarity">
    <text evidence="1">Belongs to the peptidase C1 family.</text>
</comment>
<dbReference type="InterPro" id="IPR038765">
    <property type="entry name" value="Papain-like_cys_pep_sf"/>
</dbReference>
<organism evidence="3">
    <name type="scientific">viral metagenome</name>
    <dbReference type="NCBI Taxonomy" id="1070528"/>
    <lineage>
        <taxon>unclassified sequences</taxon>
        <taxon>metagenomes</taxon>
        <taxon>organismal metagenomes</taxon>
    </lineage>
</organism>
<sequence>MIYMTKYNLNIERIPHKDLDFLLHEKVMNLPSKVDIRETMPPIYDQGQLGSCTANALCAVMQYDDNVLGSRLFLYYNERKLEHNIPDDVGASLSDGIKCLQNYGVCPETMYPYEVEKFADKPSQECYDEALKHKAIIVKNILQDVTSMKTSLYNGCPFVVGISVYESFESQEVMETGVVPMPSQGEKLLGGHAVVCIGYNDIDKVWIMRNSWGNKWGMQGNFTIPYLYLLDSSLASDLWNISKAD</sequence>
<dbReference type="EMBL" id="MN739801">
    <property type="protein sequence ID" value="QHT26721.1"/>
    <property type="molecule type" value="Genomic_DNA"/>
</dbReference>
<dbReference type="AlphaFoldDB" id="A0A6C0EDL1"/>
<evidence type="ECO:0000256" key="1">
    <source>
        <dbReference type="ARBA" id="ARBA00008455"/>
    </source>
</evidence>
<dbReference type="Gene3D" id="3.90.70.10">
    <property type="entry name" value="Cysteine proteinases"/>
    <property type="match status" value="1"/>
</dbReference>
<protein>
    <recommendedName>
        <fullName evidence="2">Peptidase C1A papain C-terminal domain-containing protein</fullName>
    </recommendedName>
</protein>